<gene>
    <name evidence="2" type="ORF">THAR02_09520</name>
</gene>
<evidence type="ECO:0000313" key="2">
    <source>
        <dbReference type="EMBL" id="KKO98379.1"/>
    </source>
</evidence>
<comment type="caution">
    <text evidence="2">The sequence shown here is derived from an EMBL/GenBank/DDBJ whole genome shotgun (WGS) entry which is preliminary data.</text>
</comment>
<dbReference type="EMBL" id="JOKZ01000427">
    <property type="protein sequence ID" value="KKO98379.1"/>
    <property type="molecule type" value="Genomic_DNA"/>
</dbReference>
<feature type="region of interest" description="Disordered" evidence="1">
    <location>
        <begin position="30"/>
        <end position="59"/>
    </location>
</feature>
<dbReference type="Proteomes" id="UP000034112">
    <property type="component" value="Unassembled WGS sequence"/>
</dbReference>
<dbReference type="AlphaFoldDB" id="A0A0F9X111"/>
<proteinExistence type="predicted"/>
<protein>
    <submittedName>
        <fullName evidence="2">Uncharacterized protein</fullName>
    </submittedName>
</protein>
<organism evidence="2 3">
    <name type="scientific">Trichoderma harzianum</name>
    <name type="common">Hypocrea lixii</name>
    <dbReference type="NCBI Taxonomy" id="5544"/>
    <lineage>
        <taxon>Eukaryota</taxon>
        <taxon>Fungi</taxon>
        <taxon>Dikarya</taxon>
        <taxon>Ascomycota</taxon>
        <taxon>Pezizomycotina</taxon>
        <taxon>Sordariomycetes</taxon>
        <taxon>Hypocreomycetidae</taxon>
        <taxon>Hypocreales</taxon>
        <taxon>Hypocreaceae</taxon>
        <taxon>Trichoderma</taxon>
    </lineage>
</organism>
<evidence type="ECO:0000256" key="1">
    <source>
        <dbReference type="SAM" id="MobiDB-lite"/>
    </source>
</evidence>
<feature type="compositionally biased region" description="Acidic residues" evidence="1">
    <location>
        <begin position="40"/>
        <end position="57"/>
    </location>
</feature>
<reference evidence="3" key="1">
    <citation type="journal article" date="2015" name="Genome Announc.">
        <title>Draft whole-genome sequence of the biocontrol agent Trichoderma harzianum T6776.</title>
        <authorList>
            <person name="Baroncelli R."/>
            <person name="Piaggeschi G."/>
            <person name="Fiorini L."/>
            <person name="Bertolini E."/>
            <person name="Zapparata A."/>
            <person name="Pe M.E."/>
            <person name="Sarrocco S."/>
            <person name="Vannacci G."/>
        </authorList>
    </citation>
    <scope>NUCLEOTIDE SEQUENCE [LARGE SCALE GENOMIC DNA]</scope>
    <source>
        <strain evidence="3">T6776</strain>
    </source>
</reference>
<sequence length="107" mass="11916">MSRKARAAGKPGDEQQIDLRRFGLFLPYARARKEDKDKGEGEEEEEEEEQQEEEGDGCVEANVRAKGEAKAGDGTYVRVVGTGQATGSRERLARMMPSEGPRIRMDE</sequence>
<feature type="region of interest" description="Disordered" evidence="1">
    <location>
        <begin position="1"/>
        <end position="20"/>
    </location>
</feature>
<evidence type="ECO:0000313" key="3">
    <source>
        <dbReference type="Proteomes" id="UP000034112"/>
    </source>
</evidence>
<feature type="compositionally biased region" description="Basic and acidic residues" evidence="1">
    <location>
        <begin position="11"/>
        <end position="20"/>
    </location>
</feature>
<name>A0A0F9X111_TRIHA</name>
<accession>A0A0F9X111</accession>